<evidence type="ECO:0000256" key="3">
    <source>
        <dbReference type="ARBA" id="ARBA00022723"/>
    </source>
</evidence>
<protein>
    <submittedName>
        <fullName evidence="12">Uncharacterized protein LOC118768364</fullName>
    </submittedName>
</protein>
<dbReference type="PANTHER" id="PTHR12887">
    <property type="entry name" value="NANOS PROTEIN"/>
    <property type="match status" value="1"/>
</dbReference>
<evidence type="ECO:0000256" key="1">
    <source>
        <dbReference type="ARBA" id="ARBA00004496"/>
    </source>
</evidence>
<dbReference type="Proteomes" id="UP000515154">
    <property type="component" value="Linkage group LG28"/>
</dbReference>
<evidence type="ECO:0000256" key="2">
    <source>
        <dbReference type="ARBA" id="ARBA00022490"/>
    </source>
</evidence>
<evidence type="ECO:0000256" key="7">
    <source>
        <dbReference type="ARBA" id="ARBA00022884"/>
    </source>
</evidence>
<dbReference type="InterPro" id="IPR024161">
    <property type="entry name" value="Znf_nanos-typ"/>
</dbReference>
<dbReference type="KEGG" id="osn:118768364"/>
<sequence length="335" mass="36559">MHSAFDGRTAITSIKDEPVFFGGVLYNRSSLGGGGGASGPGCSHVLFSESCCCKPSQIGCKLEALYFDFTGSLLDDPLHDTRLRSMEEFRENGIDCSLKDVLNTAAQRDNGRATVAIPVDGKGISMSHNRSATSSRCSNPLDNHRNSGIGTKNINQNHINGNTQLSLLETSLSLEKMKLEETWNIYQNNISNNNIDIDSAPHIRYPETKDFPNHSMSTLASCTPLETYINFKEQRKKKKSLKNNFCVFCKNNGENAVLYTGHVLKDELGRVSCPVLRSYTCPLCGSSGDRAHTVRYCPVGACSTVCTNSMGPKAVNGPSSSPADSNRYLNSNHRN</sequence>
<keyword evidence="11" id="KW-1185">Reference proteome</keyword>
<evidence type="ECO:0000256" key="5">
    <source>
        <dbReference type="ARBA" id="ARBA00022833"/>
    </source>
</evidence>
<dbReference type="PROSITE" id="PS51522">
    <property type="entry name" value="ZF_NANOS"/>
    <property type="match status" value="1"/>
</dbReference>
<dbReference type="SMR" id="A0A7E6FSJ9"/>
<dbReference type="GO" id="GO:0003723">
    <property type="term" value="F:RNA binding"/>
    <property type="evidence" value="ECO:0007669"/>
    <property type="project" value="UniProtKB-UniRule"/>
</dbReference>
<evidence type="ECO:0000259" key="10">
    <source>
        <dbReference type="PROSITE" id="PS51522"/>
    </source>
</evidence>
<keyword evidence="5" id="KW-0862">Zinc</keyword>
<comment type="similarity">
    <text evidence="8">Belongs to the nanos family.</text>
</comment>
<name>A0A7E6FSJ9_9MOLL</name>
<dbReference type="AlphaFoldDB" id="A0A7E6FSJ9"/>
<evidence type="ECO:0000256" key="6">
    <source>
        <dbReference type="ARBA" id="ARBA00022845"/>
    </source>
</evidence>
<reference evidence="12" key="1">
    <citation type="submission" date="2025-08" db="UniProtKB">
        <authorList>
            <consortium name="RefSeq"/>
        </authorList>
    </citation>
    <scope>IDENTIFICATION</scope>
</reference>
<feature type="region of interest" description="Disordered" evidence="9">
    <location>
        <begin position="314"/>
        <end position="335"/>
    </location>
</feature>
<keyword evidence="3" id="KW-0479">Metal-binding</keyword>
<evidence type="ECO:0000256" key="4">
    <source>
        <dbReference type="ARBA" id="ARBA00022771"/>
    </source>
</evidence>
<dbReference type="Gene3D" id="4.10.60.30">
    <property type="entry name" value="Nanos, RNA-binding domain"/>
    <property type="match status" value="1"/>
</dbReference>
<dbReference type="InterPro" id="IPR008705">
    <property type="entry name" value="Nanos/Xcar2"/>
</dbReference>
<feature type="domain" description="Nanos-type" evidence="10">
    <location>
        <begin position="245"/>
        <end position="299"/>
    </location>
</feature>
<comment type="subcellular location">
    <subcellularLocation>
        <location evidence="1">Cytoplasm</location>
    </subcellularLocation>
</comment>
<keyword evidence="7 8" id="KW-0694">RNA-binding</keyword>
<dbReference type="RefSeq" id="XP_036370580.1">
    <property type="nucleotide sequence ID" value="XM_036514687.1"/>
</dbReference>
<keyword evidence="4 8" id="KW-0863">Zinc-finger</keyword>
<keyword evidence="6 8" id="KW-0810">Translation regulation</keyword>
<dbReference type="Pfam" id="PF05741">
    <property type="entry name" value="zf-nanos"/>
    <property type="match status" value="1"/>
</dbReference>
<accession>A0A7E6FSJ9</accession>
<dbReference type="GO" id="GO:0006417">
    <property type="term" value="P:regulation of translation"/>
    <property type="evidence" value="ECO:0007669"/>
    <property type="project" value="UniProtKB-UniRule"/>
</dbReference>
<dbReference type="GO" id="GO:0008270">
    <property type="term" value="F:zinc ion binding"/>
    <property type="evidence" value="ECO:0007669"/>
    <property type="project" value="UniProtKB-KW"/>
</dbReference>
<keyword evidence="2" id="KW-0963">Cytoplasm</keyword>
<evidence type="ECO:0000256" key="9">
    <source>
        <dbReference type="SAM" id="MobiDB-lite"/>
    </source>
</evidence>
<evidence type="ECO:0000313" key="12">
    <source>
        <dbReference type="RefSeq" id="XP_036370580.1"/>
    </source>
</evidence>
<dbReference type="GO" id="GO:0005737">
    <property type="term" value="C:cytoplasm"/>
    <property type="evidence" value="ECO:0007669"/>
    <property type="project" value="UniProtKB-SubCell"/>
</dbReference>
<evidence type="ECO:0000313" key="11">
    <source>
        <dbReference type="Proteomes" id="UP000515154"/>
    </source>
</evidence>
<feature type="compositionally biased region" description="Polar residues" evidence="9">
    <location>
        <begin position="317"/>
        <end position="335"/>
    </location>
</feature>
<dbReference type="InterPro" id="IPR038129">
    <property type="entry name" value="Nanos_sf"/>
</dbReference>
<organism evidence="11 12">
    <name type="scientific">Octopus sinensis</name>
    <name type="common">East Asian common octopus</name>
    <dbReference type="NCBI Taxonomy" id="2607531"/>
    <lineage>
        <taxon>Eukaryota</taxon>
        <taxon>Metazoa</taxon>
        <taxon>Spiralia</taxon>
        <taxon>Lophotrochozoa</taxon>
        <taxon>Mollusca</taxon>
        <taxon>Cephalopoda</taxon>
        <taxon>Coleoidea</taxon>
        <taxon>Octopodiformes</taxon>
        <taxon>Octopoda</taxon>
        <taxon>Incirrata</taxon>
        <taxon>Octopodidae</taxon>
        <taxon>Octopus</taxon>
    </lineage>
</organism>
<evidence type="ECO:0000256" key="8">
    <source>
        <dbReference type="PROSITE-ProRule" id="PRU00855"/>
    </source>
</evidence>
<gene>
    <name evidence="12" type="primary">LOC118768364</name>
</gene>
<proteinExistence type="inferred from homology"/>